<reference evidence="2 3" key="1">
    <citation type="submission" date="2022-06" db="EMBL/GenBank/DDBJ databases">
        <title>Genomic Encyclopedia of Archaeal and Bacterial Type Strains, Phase II (KMG-II): from individual species to whole genera.</title>
        <authorList>
            <person name="Goeker M."/>
        </authorList>
    </citation>
    <scope>NUCLEOTIDE SEQUENCE [LARGE SCALE GENOMIC DNA]</scope>
    <source>
        <strain evidence="2 3">DSM 40477</strain>
    </source>
</reference>
<dbReference type="RefSeq" id="WP_253669105.1">
    <property type="nucleotide sequence ID" value="NZ_JAMTCP010000007.1"/>
</dbReference>
<dbReference type="Proteomes" id="UP001205311">
    <property type="component" value="Unassembled WGS sequence"/>
</dbReference>
<keyword evidence="3" id="KW-1185">Reference proteome</keyword>
<comment type="caution">
    <text evidence="2">The sequence shown here is derived from an EMBL/GenBank/DDBJ whole genome shotgun (WGS) entry which is preliminary data.</text>
</comment>
<sequence length="375" mass="41716">MDERYLECFSLRTLYEIFGVDPSQAVRRLVYKARAMRRGEVLAPLLLSVAAREGHALGSGSSDEIARARQRVATYDAVWRDLASRWDCQLVKGPTIARHYPPDVVRPVGDLDIVVDGEETLWQVVARVQELCPVRRLDLAVFGADEGHHFAVGLSWPSADPLLDMNHYVEVNTFGYMGDSQRVGLRLDVPQDTAMANVVALAEERFQREFGAKDALDLVALMASGALDDVEAVVAVAESWLVAPELLELLRYVASHASLAHVVDRDLLEALEKPARAERERRATGTGLDRPGADVPRHVMPRSRAGGLALRRTTYRSGQPEAVFREFDGLTLMHCPVGDFLVAQGGKLDAAAYRAAREHVRQDRSWWRTSTPDER</sequence>
<evidence type="ECO:0000313" key="2">
    <source>
        <dbReference type="EMBL" id="MCP2258160.1"/>
    </source>
</evidence>
<accession>A0ABT1HRL5</accession>
<evidence type="ECO:0000313" key="3">
    <source>
        <dbReference type="Proteomes" id="UP001205311"/>
    </source>
</evidence>
<dbReference type="EMBL" id="JAMTCP010000007">
    <property type="protein sequence ID" value="MCP2258160.1"/>
    <property type="molecule type" value="Genomic_DNA"/>
</dbReference>
<name>A0ABT1HRL5_STRSD</name>
<feature type="region of interest" description="Disordered" evidence="1">
    <location>
        <begin position="276"/>
        <end position="299"/>
    </location>
</feature>
<organism evidence="2 3">
    <name type="scientific">Streptoalloteichus tenebrarius (strain ATCC 17920 / DSM 40477 / JCM 4838 / CBS 697.72 / NBRC 16177 / NCIMB 11028 / NRRL B-12390 / A12253. 1 / ISP 5477)</name>
    <name type="common">Streptomyces tenebrarius</name>
    <dbReference type="NCBI Taxonomy" id="1933"/>
    <lineage>
        <taxon>Bacteria</taxon>
        <taxon>Bacillati</taxon>
        <taxon>Actinomycetota</taxon>
        <taxon>Actinomycetes</taxon>
        <taxon>Pseudonocardiales</taxon>
        <taxon>Pseudonocardiaceae</taxon>
        <taxon>Streptoalloteichus</taxon>
    </lineage>
</organism>
<evidence type="ECO:0000256" key="1">
    <source>
        <dbReference type="SAM" id="MobiDB-lite"/>
    </source>
</evidence>
<protein>
    <submittedName>
        <fullName evidence="2">Nucleotidyltransferase</fullName>
    </submittedName>
</protein>
<gene>
    <name evidence="2" type="ORF">LX15_001854</name>
</gene>
<proteinExistence type="predicted"/>